<feature type="transmembrane region" description="Helical" evidence="9">
    <location>
        <begin position="79"/>
        <end position="101"/>
    </location>
</feature>
<protein>
    <submittedName>
        <fullName evidence="10">Membrane protein</fullName>
    </submittedName>
</protein>
<feature type="transmembrane region" description="Helical" evidence="9">
    <location>
        <begin position="122"/>
        <end position="142"/>
    </location>
</feature>
<keyword evidence="3" id="KW-1003">Cell membrane</keyword>
<dbReference type="PANTHER" id="PTHR30574:SF1">
    <property type="entry name" value="SULPHUR TRANSPORT DOMAIN-CONTAINING PROTEIN"/>
    <property type="match status" value="1"/>
</dbReference>
<proteinExistence type="inferred from homology"/>
<dbReference type="PATRIC" id="fig|1549858.7.peg.847"/>
<keyword evidence="2" id="KW-0813">Transport</keyword>
<feature type="transmembrane region" description="Helical" evidence="9">
    <location>
        <begin position="12"/>
        <end position="30"/>
    </location>
</feature>
<evidence type="ECO:0000256" key="8">
    <source>
        <dbReference type="ARBA" id="ARBA00035655"/>
    </source>
</evidence>
<dbReference type="PANTHER" id="PTHR30574">
    <property type="entry name" value="INNER MEMBRANE PROTEIN YEDE"/>
    <property type="match status" value="1"/>
</dbReference>
<feature type="transmembrane region" description="Helical" evidence="9">
    <location>
        <begin position="51"/>
        <end position="73"/>
    </location>
</feature>
<evidence type="ECO:0000313" key="11">
    <source>
        <dbReference type="Proteomes" id="UP000033203"/>
    </source>
</evidence>
<evidence type="ECO:0000256" key="3">
    <source>
        <dbReference type="ARBA" id="ARBA00022475"/>
    </source>
</evidence>
<comment type="caution">
    <text evidence="10">The sequence shown here is derived from an EMBL/GenBank/DDBJ whole genome shotgun (WGS) entry which is preliminary data.</text>
</comment>
<dbReference type="EMBL" id="JXTP01000058">
    <property type="protein sequence ID" value="KIU26849.1"/>
    <property type="molecule type" value="Genomic_DNA"/>
</dbReference>
<accession>A0A0D1KQU0</accession>
<keyword evidence="5 9" id="KW-0812">Transmembrane</keyword>
<dbReference type="InterPro" id="IPR007272">
    <property type="entry name" value="Sulf_transp_TsuA/YedE"/>
</dbReference>
<evidence type="ECO:0000256" key="6">
    <source>
        <dbReference type="ARBA" id="ARBA00022989"/>
    </source>
</evidence>
<dbReference type="GO" id="GO:0005886">
    <property type="term" value="C:plasma membrane"/>
    <property type="evidence" value="ECO:0007669"/>
    <property type="project" value="UniProtKB-SubCell"/>
</dbReference>
<evidence type="ECO:0000256" key="4">
    <source>
        <dbReference type="ARBA" id="ARBA00022519"/>
    </source>
</evidence>
<organism evidence="10 11">
    <name type="scientific">Sphingomonas melonis</name>
    <dbReference type="NCBI Taxonomy" id="152682"/>
    <lineage>
        <taxon>Bacteria</taxon>
        <taxon>Pseudomonadati</taxon>
        <taxon>Pseudomonadota</taxon>
        <taxon>Alphaproteobacteria</taxon>
        <taxon>Sphingomonadales</taxon>
        <taxon>Sphingomonadaceae</taxon>
        <taxon>Sphingomonas</taxon>
    </lineage>
</organism>
<comment type="subcellular location">
    <subcellularLocation>
        <location evidence="1">Cell inner membrane</location>
        <topology evidence="1">Multi-pass membrane protein</topology>
    </subcellularLocation>
</comment>
<evidence type="ECO:0000256" key="7">
    <source>
        <dbReference type="ARBA" id="ARBA00023136"/>
    </source>
</evidence>
<evidence type="ECO:0000256" key="9">
    <source>
        <dbReference type="SAM" id="Phobius"/>
    </source>
</evidence>
<evidence type="ECO:0000256" key="1">
    <source>
        <dbReference type="ARBA" id="ARBA00004429"/>
    </source>
</evidence>
<comment type="similarity">
    <text evidence="8">Belongs to the TsuA/YedE (TC 9.B.102) family.</text>
</comment>
<gene>
    <name evidence="10" type="ORF">SR41_12310</name>
</gene>
<reference evidence="10 11" key="1">
    <citation type="submission" date="2015-01" db="EMBL/GenBank/DDBJ databases">
        <title>Genome of Sphingomonas taxi strain 30a.</title>
        <authorList>
            <person name="Eevers N."/>
            <person name="Van Hamme J."/>
            <person name="Bottos E."/>
            <person name="Weyens N."/>
            <person name="Vangronsveld J."/>
        </authorList>
    </citation>
    <scope>NUCLEOTIDE SEQUENCE [LARGE SCALE GENOMIC DNA]</scope>
    <source>
        <strain evidence="10 11">30a</strain>
    </source>
</reference>
<keyword evidence="6 9" id="KW-1133">Transmembrane helix</keyword>
<keyword evidence="4" id="KW-0997">Cell inner membrane</keyword>
<dbReference type="Proteomes" id="UP000033203">
    <property type="component" value="Unassembled WGS sequence"/>
</dbReference>
<evidence type="ECO:0000313" key="10">
    <source>
        <dbReference type="EMBL" id="KIU26849.1"/>
    </source>
</evidence>
<keyword evidence="7 9" id="KW-0472">Membrane</keyword>
<evidence type="ECO:0000256" key="5">
    <source>
        <dbReference type="ARBA" id="ARBA00022692"/>
    </source>
</evidence>
<dbReference type="Pfam" id="PF04143">
    <property type="entry name" value="Sulf_transp"/>
    <property type="match status" value="1"/>
</dbReference>
<dbReference type="AlphaFoldDB" id="A0A0D1KQU0"/>
<evidence type="ECO:0000256" key="2">
    <source>
        <dbReference type="ARBA" id="ARBA00022448"/>
    </source>
</evidence>
<sequence>MPEFFPHAMPLAGFIGGLMIGVAAAIMLLGNGRIAGVSGMFARVLGLSEGGAPWMTALLFTAGLPLGAALAAADVDVEARFPTSLGLIAVAGLIVGIGTRLGAGCTSGHGVCGLSRLSPRSIVATGTFMATGIATVTLMRLAGVVS</sequence>
<name>A0A0D1KQU0_9SPHN</name>